<name>A0A6N2MUE7_SALVM</name>
<evidence type="ECO:0000313" key="1">
    <source>
        <dbReference type="EMBL" id="VFU56810.1"/>
    </source>
</evidence>
<organism evidence="1">
    <name type="scientific">Salix viminalis</name>
    <name type="common">Common osier</name>
    <name type="synonym">Basket willow</name>
    <dbReference type="NCBI Taxonomy" id="40686"/>
    <lineage>
        <taxon>Eukaryota</taxon>
        <taxon>Viridiplantae</taxon>
        <taxon>Streptophyta</taxon>
        <taxon>Embryophyta</taxon>
        <taxon>Tracheophyta</taxon>
        <taxon>Spermatophyta</taxon>
        <taxon>Magnoliopsida</taxon>
        <taxon>eudicotyledons</taxon>
        <taxon>Gunneridae</taxon>
        <taxon>Pentapetalae</taxon>
        <taxon>rosids</taxon>
        <taxon>fabids</taxon>
        <taxon>Malpighiales</taxon>
        <taxon>Salicaceae</taxon>
        <taxon>Saliceae</taxon>
        <taxon>Salix</taxon>
    </lineage>
</organism>
<accession>A0A6N2MUE7</accession>
<protein>
    <submittedName>
        <fullName evidence="1">Uncharacterized protein</fullName>
    </submittedName>
</protein>
<dbReference type="EMBL" id="CAADRP010001929">
    <property type="protein sequence ID" value="VFU56810.1"/>
    <property type="molecule type" value="Genomic_DNA"/>
</dbReference>
<proteinExistence type="predicted"/>
<reference evidence="1" key="1">
    <citation type="submission" date="2019-03" db="EMBL/GenBank/DDBJ databases">
        <authorList>
            <person name="Mank J."/>
            <person name="Almeida P."/>
        </authorList>
    </citation>
    <scope>NUCLEOTIDE SEQUENCE</scope>
    <source>
        <strain evidence="1">78183</strain>
    </source>
</reference>
<sequence length="140" mass="15971">MNEFRFDSLLRFDRCALANIPSQSSNLSCNNFLALNSSTSSDIRMLVGILTLPDQNRRQSPVHGAQVDVKFVFCNLAKEDQKALVALEIMQDDDIIILDCKENLNKGKISTYFSSLPQILNDTDRPYHYVMKAVDDTYFR</sequence>
<dbReference type="UniPathway" id="UPA00378"/>
<dbReference type="AlphaFoldDB" id="A0A6N2MUE7"/>
<gene>
    <name evidence="1" type="ORF">SVIM_LOCUS409457</name>
</gene>